<dbReference type="EMBL" id="JBHMDX010000006">
    <property type="protein sequence ID" value="MFB9272010.1"/>
    <property type="molecule type" value="Genomic_DNA"/>
</dbReference>
<keyword evidence="1" id="KW-1133">Transmembrane helix</keyword>
<reference evidence="2 3" key="1">
    <citation type="submission" date="2024-09" db="EMBL/GenBank/DDBJ databases">
        <authorList>
            <person name="Sun Q."/>
            <person name="Mori K."/>
        </authorList>
    </citation>
    <scope>NUCLEOTIDE SEQUENCE [LARGE SCALE GENOMIC DNA]</scope>
    <source>
        <strain evidence="2 3">JCM 13034</strain>
    </source>
</reference>
<name>A0ABV5JZY0_9FLAO</name>
<evidence type="ECO:0000313" key="3">
    <source>
        <dbReference type="Proteomes" id="UP001589665"/>
    </source>
</evidence>
<feature type="transmembrane region" description="Helical" evidence="1">
    <location>
        <begin position="29"/>
        <end position="47"/>
    </location>
</feature>
<protein>
    <submittedName>
        <fullName evidence="2">Uncharacterized protein</fullName>
    </submittedName>
</protein>
<sequence length="55" mass="5954">MNKVRILGIILLILGVSLFLIYDNNGIDFAFGFLSALGLVLAISGTFKNNSPKKI</sequence>
<evidence type="ECO:0000313" key="2">
    <source>
        <dbReference type="EMBL" id="MFB9272010.1"/>
    </source>
</evidence>
<keyword evidence="3" id="KW-1185">Reference proteome</keyword>
<accession>A0ABV5JZY0</accession>
<keyword evidence="1" id="KW-0812">Transmembrane</keyword>
<dbReference type="Proteomes" id="UP001589665">
    <property type="component" value="Unassembled WGS sequence"/>
</dbReference>
<organism evidence="2 3">
    <name type="scientific">Lutibacter litoralis</name>
    <dbReference type="NCBI Taxonomy" id="321268"/>
    <lineage>
        <taxon>Bacteria</taxon>
        <taxon>Pseudomonadati</taxon>
        <taxon>Bacteroidota</taxon>
        <taxon>Flavobacteriia</taxon>
        <taxon>Flavobacteriales</taxon>
        <taxon>Flavobacteriaceae</taxon>
        <taxon>Lutibacter</taxon>
    </lineage>
</organism>
<dbReference type="RefSeq" id="WP_188704040.1">
    <property type="nucleotide sequence ID" value="NZ_BMNS01000006.1"/>
</dbReference>
<comment type="caution">
    <text evidence="2">The sequence shown here is derived from an EMBL/GenBank/DDBJ whole genome shotgun (WGS) entry which is preliminary data.</text>
</comment>
<evidence type="ECO:0000256" key="1">
    <source>
        <dbReference type="SAM" id="Phobius"/>
    </source>
</evidence>
<keyword evidence="1" id="KW-0472">Membrane</keyword>
<gene>
    <name evidence="2" type="ORF">ACFFT3_08920</name>
</gene>
<proteinExistence type="predicted"/>